<keyword evidence="3" id="KW-0540">Nuclease</keyword>
<dbReference type="Proteomes" id="UP001204621">
    <property type="component" value="Unassembled WGS sequence"/>
</dbReference>
<organism evidence="3 4">
    <name type="scientific">Massilia terrae</name>
    <dbReference type="NCBI Taxonomy" id="1811224"/>
    <lineage>
        <taxon>Bacteria</taxon>
        <taxon>Pseudomonadati</taxon>
        <taxon>Pseudomonadota</taxon>
        <taxon>Betaproteobacteria</taxon>
        <taxon>Burkholderiales</taxon>
        <taxon>Oxalobacteraceae</taxon>
        <taxon>Telluria group</taxon>
        <taxon>Massilia</taxon>
    </lineage>
</organism>
<dbReference type="Pfam" id="PF08721">
    <property type="entry name" value="Tn7_Tnp_TnsA_C"/>
    <property type="match status" value="1"/>
</dbReference>
<feature type="domain" description="TnsA endonuclease N-terminal" evidence="2">
    <location>
        <begin position="72"/>
        <end position="174"/>
    </location>
</feature>
<dbReference type="CDD" id="cd22362">
    <property type="entry name" value="TnsA_endonuclease-like"/>
    <property type="match status" value="1"/>
</dbReference>
<dbReference type="RefSeq" id="WP_258812958.1">
    <property type="nucleotide sequence ID" value="NZ_JANUGU010000006.1"/>
</dbReference>
<dbReference type="SUPFAM" id="SSF52980">
    <property type="entry name" value="Restriction endonuclease-like"/>
    <property type="match status" value="1"/>
</dbReference>
<dbReference type="InterPro" id="IPR011856">
    <property type="entry name" value="tRNA_endonuc-like_dom_sf"/>
</dbReference>
<dbReference type="InterPro" id="IPR014832">
    <property type="entry name" value="TnsA_C"/>
</dbReference>
<gene>
    <name evidence="3" type="ORF">NX778_16955</name>
</gene>
<comment type="caution">
    <text evidence="3">The sequence shown here is derived from an EMBL/GenBank/DDBJ whole genome shotgun (WGS) entry which is preliminary data.</text>
</comment>
<keyword evidence="3" id="KW-0255">Endonuclease</keyword>
<evidence type="ECO:0000313" key="3">
    <source>
        <dbReference type="EMBL" id="MCS0659763.1"/>
    </source>
</evidence>
<reference evidence="3 4" key="1">
    <citation type="submission" date="2022-08" db="EMBL/GenBank/DDBJ databases">
        <title>Reclassification of Massilia species as members of the genera Telluria, Duganella, Pseudoduganella, Mokoshia gen. nov. and Zemynaea gen. nov. using orthogonal and non-orthogonal genome-based approaches.</title>
        <authorList>
            <person name="Bowman J.P."/>
        </authorList>
    </citation>
    <scope>NUCLEOTIDE SEQUENCE [LARGE SCALE GENOMIC DNA]</scope>
    <source>
        <strain evidence="3 4">JCM 31606</strain>
    </source>
</reference>
<protein>
    <submittedName>
        <fullName evidence="3">TnsA endonuclease N-terminal domain-containing protein</fullName>
    </submittedName>
</protein>
<evidence type="ECO:0000313" key="4">
    <source>
        <dbReference type="Proteomes" id="UP001204621"/>
    </source>
</evidence>
<dbReference type="GO" id="GO:0004519">
    <property type="term" value="F:endonuclease activity"/>
    <property type="evidence" value="ECO:0007669"/>
    <property type="project" value="UniProtKB-KW"/>
</dbReference>
<dbReference type="EMBL" id="JANUGU010000006">
    <property type="protein sequence ID" value="MCS0659763.1"/>
    <property type="molecule type" value="Genomic_DNA"/>
</dbReference>
<evidence type="ECO:0000259" key="2">
    <source>
        <dbReference type="Pfam" id="PF08722"/>
    </source>
</evidence>
<accession>A0ABT2D0J3</accession>
<dbReference type="Gene3D" id="3.40.1350.10">
    <property type="match status" value="1"/>
</dbReference>
<name>A0ABT2D0J3_9BURK</name>
<proteinExistence type="predicted"/>
<sequence>MRKRRFKTQADIDNYVRQGYGQGEGASYMPWIRVQDVSSRGKSRETRGIKTGRIYHTLSNLEYGYLLLLEFSDEVVDIREQFPVFPTATTKRIAAELGIRYPVYKHTQVPYVMTADFLVTLRNPDGTQRLGIRTCKYEEELLPQPELARTIEKLELEKAIWRANGHSDWKLVTDRVITNTLVDNLDWIHKRAVIARELQQPELQKRFLDGLDYFDGTDRTLSSVLRTIGKGIHVQYTDAVSMFKNLVWNKVITLDIANTRLDLSETLPTLRLNAHSTAVHLERTAA</sequence>
<keyword evidence="4" id="KW-1185">Reference proteome</keyword>
<dbReference type="InterPro" id="IPR014833">
    <property type="entry name" value="TnsA_N"/>
</dbReference>
<evidence type="ECO:0000259" key="1">
    <source>
        <dbReference type="Pfam" id="PF08721"/>
    </source>
</evidence>
<keyword evidence="3" id="KW-0378">Hydrolase</keyword>
<dbReference type="InterPro" id="IPR011335">
    <property type="entry name" value="Restrct_endonuc-II-like"/>
</dbReference>
<feature type="domain" description="TnsA endonuclease C-terminal" evidence="1">
    <location>
        <begin position="177"/>
        <end position="256"/>
    </location>
</feature>
<dbReference type="Pfam" id="PF08722">
    <property type="entry name" value="Tn7_TnsA-like_N"/>
    <property type="match status" value="1"/>
</dbReference>